<dbReference type="InterPro" id="IPR018181">
    <property type="entry name" value="Heat_shock_70_CS"/>
</dbReference>
<dbReference type="GO" id="GO:0140662">
    <property type="term" value="F:ATP-dependent protein folding chaperone"/>
    <property type="evidence" value="ECO:0007669"/>
    <property type="project" value="InterPro"/>
</dbReference>
<keyword evidence="1 3" id="KW-0547">Nucleotide-binding</keyword>
<dbReference type="InterPro" id="IPR029047">
    <property type="entry name" value="HSP70_peptide-bd_sf"/>
</dbReference>
<dbReference type="InterPro" id="IPR013126">
    <property type="entry name" value="Hsp_70_fam"/>
</dbReference>
<keyword evidence="5" id="KW-1185">Reference proteome</keyword>
<dbReference type="STRING" id="478820.A0A196SKM1"/>
<keyword evidence="4" id="KW-0346">Stress response</keyword>
<dbReference type="AlphaFoldDB" id="A0A196SKM1"/>
<gene>
    <name evidence="4" type="ORF">AV274_0671</name>
</gene>
<proteinExistence type="inferred from homology"/>
<dbReference type="Gene3D" id="3.90.640.10">
    <property type="entry name" value="Actin, Chain A, domain 4"/>
    <property type="match status" value="1"/>
</dbReference>
<dbReference type="FunFam" id="3.30.30.30:FF:000005">
    <property type="entry name" value="Heat shock protein ssb1"/>
    <property type="match status" value="1"/>
</dbReference>
<dbReference type="EMBL" id="LXWW01000024">
    <property type="protein sequence ID" value="OAO17593.1"/>
    <property type="molecule type" value="Genomic_DNA"/>
</dbReference>
<comment type="caution">
    <text evidence="4">The sequence shown here is derived from an EMBL/GenBank/DDBJ whole genome shotgun (WGS) entry which is preliminary data.</text>
</comment>
<dbReference type="GO" id="GO:0005524">
    <property type="term" value="F:ATP binding"/>
    <property type="evidence" value="ECO:0007669"/>
    <property type="project" value="UniProtKB-KW"/>
</dbReference>
<dbReference type="Pfam" id="PF00012">
    <property type="entry name" value="HSP70"/>
    <property type="match status" value="1"/>
</dbReference>
<keyword evidence="2 3" id="KW-0067">ATP-binding</keyword>
<dbReference type="PROSITE" id="PS00329">
    <property type="entry name" value="HSP70_2"/>
    <property type="match status" value="1"/>
</dbReference>
<reference evidence="4 5" key="1">
    <citation type="submission" date="2016-05" db="EMBL/GenBank/DDBJ databases">
        <title>Nuclear genome of Blastocystis sp. subtype 1 NandII.</title>
        <authorList>
            <person name="Gentekaki E."/>
            <person name="Curtis B."/>
            <person name="Stairs C."/>
            <person name="Eme L."/>
            <person name="Herman E."/>
            <person name="Klimes V."/>
            <person name="Arias M.C."/>
            <person name="Elias M."/>
            <person name="Hilliou F."/>
            <person name="Klute M."/>
            <person name="Malik S.-B."/>
            <person name="Pightling A."/>
            <person name="Rachubinski R."/>
            <person name="Salas D."/>
            <person name="Schlacht A."/>
            <person name="Suga H."/>
            <person name="Archibald J."/>
            <person name="Ball S.G."/>
            <person name="Clark G."/>
            <person name="Dacks J."/>
            <person name="Van Der Giezen M."/>
            <person name="Tsaousis A."/>
            <person name="Roger A."/>
        </authorList>
    </citation>
    <scope>NUCLEOTIDE SEQUENCE [LARGE SCALE GENOMIC DNA]</scope>
    <source>
        <strain evidence="5">ATCC 50177 / NandII</strain>
    </source>
</reference>
<sequence length="612" mass="67979">MEGPNTSMILGIDLGTTNSVAAIFRNGRVEMLVDWNGSCITPSYVYFPRNRNPPYICGFFAKSGLFMCPKEIAHSVNRLIGAKYSDPIVNTMQKTVAYSIVDDGKNRPMVAFQQKGEEKRLYPEQISAYILEYLKRLAQSFTGFDIKDVVITVPAGYNQIQRQIVRDAAAIAGLNAIDVIPSPVAAAYAYADVMNIGHANAENERTVLIYDLGGGSFDVTIMKINGMEFTELALGGDPLLGGSDFDRLIRDDLIRTYNEEAEEEYGELSRRDVDKLLKKCEDAKIDLRALMETEIVINDDIEWVYNLTRSHMSDLIGGKIDESIRLCDEAIARAGLTVNDIDEIVLVGGSTRLCIVEEKLRDHFPQLAISHLVNPDECVAVGAAKYAYALSNGIGVPVVPVVPNPPDEMPRTVMVKSICPSNIGIQGSAGEMIVLIKAGDELPCRKTQTVSNIVDYVQRIPIRVYQGNDPMCANNTKLKQVVLAINHPGKAGENVFELSCSMDRMGNLTLGVKDAKKNGPEKKIRSFQTTWTAEEIQGMQHQLQKDTAELEAYGAMMDEHTRLEREANEMLGSIPEEWREEFNAAFREFQRARSAEGNEAFKNTLNTFRAFM</sequence>
<evidence type="ECO:0000256" key="3">
    <source>
        <dbReference type="RuleBase" id="RU003322"/>
    </source>
</evidence>
<organism evidence="4 5">
    <name type="scientific">Blastocystis sp. subtype 1 (strain ATCC 50177 / NandII)</name>
    <dbReference type="NCBI Taxonomy" id="478820"/>
    <lineage>
        <taxon>Eukaryota</taxon>
        <taxon>Sar</taxon>
        <taxon>Stramenopiles</taxon>
        <taxon>Bigyra</taxon>
        <taxon>Opalozoa</taxon>
        <taxon>Opalinata</taxon>
        <taxon>Blastocystidae</taxon>
        <taxon>Blastocystis</taxon>
    </lineage>
</organism>
<evidence type="ECO:0000313" key="4">
    <source>
        <dbReference type="EMBL" id="OAO17593.1"/>
    </source>
</evidence>
<dbReference type="PRINTS" id="PR00301">
    <property type="entry name" value="HEATSHOCK70"/>
</dbReference>
<name>A0A196SKM1_BLAHN</name>
<evidence type="ECO:0000256" key="1">
    <source>
        <dbReference type="ARBA" id="ARBA00022741"/>
    </source>
</evidence>
<comment type="similarity">
    <text evidence="3">Belongs to the heat shock protein 70 family.</text>
</comment>
<dbReference type="SUPFAM" id="SSF53067">
    <property type="entry name" value="Actin-like ATPase domain"/>
    <property type="match status" value="2"/>
</dbReference>
<dbReference type="Gene3D" id="3.30.30.30">
    <property type="match status" value="1"/>
</dbReference>
<dbReference type="InterPro" id="IPR043129">
    <property type="entry name" value="ATPase_NBD"/>
</dbReference>
<dbReference type="PROSITE" id="PS00297">
    <property type="entry name" value="HSP70_1"/>
    <property type="match status" value="1"/>
</dbReference>
<protein>
    <submittedName>
        <fullName evidence="4">Heat shock protein 70</fullName>
    </submittedName>
</protein>
<dbReference type="Gene3D" id="2.60.34.10">
    <property type="entry name" value="Substrate Binding Domain Of DNAk, Chain A, domain 1"/>
    <property type="match status" value="1"/>
</dbReference>
<accession>A0A196SKM1</accession>
<evidence type="ECO:0000256" key="2">
    <source>
        <dbReference type="ARBA" id="ARBA00022840"/>
    </source>
</evidence>
<dbReference type="PANTHER" id="PTHR19375">
    <property type="entry name" value="HEAT SHOCK PROTEIN 70KDA"/>
    <property type="match status" value="1"/>
</dbReference>
<dbReference type="Proteomes" id="UP000078348">
    <property type="component" value="Unassembled WGS sequence"/>
</dbReference>
<evidence type="ECO:0000313" key="5">
    <source>
        <dbReference type="Proteomes" id="UP000078348"/>
    </source>
</evidence>
<dbReference type="Gene3D" id="3.30.420.40">
    <property type="match status" value="2"/>
</dbReference>
<dbReference type="SUPFAM" id="SSF100920">
    <property type="entry name" value="Heat shock protein 70kD (HSP70), peptide-binding domain"/>
    <property type="match status" value="1"/>
</dbReference>